<evidence type="ECO:0000256" key="1">
    <source>
        <dbReference type="ARBA" id="ARBA00004241"/>
    </source>
</evidence>
<evidence type="ECO:0000256" key="4">
    <source>
        <dbReference type="ARBA" id="ARBA00022448"/>
    </source>
</evidence>
<reference evidence="15 16" key="1">
    <citation type="submission" date="2023-04" db="EMBL/GenBank/DDBJ databases">
        <title>Australian commercial rhizobial inoculants.</title>
        <authorList>
            <person name="Kohlmeier M.G."/>
            <person name="O'Hara G.W."/>
            <person name="Colombi E."/>
            <person name="Ramsay J.P."/>
            <person name="Terpolilli J."/>
        </authorList>
    </citation>
    <scope>NUCLEOTIDE SEQUENCE [LARGE SCALE GENOMIC DNA]</scope>
    <source>
        <strain evidence="15 16">CB627</strain>
    </source>
</reference>
<comment type="similarity">
    <text evidence="3">Belongs to the autotransporter-2 (AT-2) (TC 1.B.40) family.</text>
</comment>
<keyword evidence="5" id="KW-1134">Transmembrane beta strand</keyword>
<name>A0ABY8JMI8_9BRAD</name>
<evidence type="ECO:0000256" key="6">
    <source>
        <dbReference type="ARBA" id="ARBA00022692"/>
    </source>
</evidence>
<evidence type="ECO:0000259" key="13">
    <source>
        <dbReference type="Pfam" id="PF03895"/>
    </source>
</evidence>
<proteinExistence type="inferred from homology"/>
<keyword evidence="7 12" id="KW-0732">Signal</keyword>
<feature type="domain" description="Trimeric autotransporter adhesin YadA-like C-terminal membrane anchor" evidence="13">
    <location>
        <begin position="364"/>
        <end position="422"/>
    </location>
</feature>
<keyword evidence="10" id="KW-0998">Cell outer membrane</keyword>
<evidence type="ECO:0000256" key="8">
    <source>
        <dbReference type="ARBA" id="ARBA00022927"/>
    </source>
</evidence>
<organism evidence="15 16">
    <name type="scientific">Bradyrhizobium brasilense</name>
    <dbReference type="NCBI Taxonomy" id="1419277"/>
    <lineage>
        <taxon>Bacteria</taxon>
        <taxon>Pseudomonadati</taxon>
        <taxon>Pseudomonadota</taxon>
        <taxon>Alphaproteobacteria</taxon>
        <taxon>Hyphomicrobiales</taxon>
        <taxon>Nitrobacteraceae</taxon>
        <taxon>Bradyrhizobium</taxon>
    </lineage>
</organism>
<evidence type="ECO:0000256" key="2">
    <source>
        <dbReference type="ARBA" id="ARBA00004442"/>
    </source>
</evidence>
<feature type="region of interest" description="Disordered" evidence="11">
    <location>
        <begin position="66"/>
        <end position="98"/>
    </location>
</feature>
<keyword evidence="8" id="KW-0653">Protein transport</keyword>
<feature type="domain" description="Trimeric autotransporter adhesin YadA-like stalk" evidence="14">
    <location>
        <begin position="304"/>
        <end position="335"/>
    </location>
</feature>
<keyword evidence="6" id="KW-0812">Transmembrane</keyword>
<dbReference type="EMBL" id="CP121646">
    <property type="protein sequence ID" value="WFU66849.1"/>
    <property type="molecule type" value="Genomic_DNA"/>
</dbReference>
<gene>
    <name evidence="15" type="ORF">QA636_15720</name>
</gene>
<keyword evidence="9" id="KW-0472">Membrane</keyword>
<dbReference type="Pfam" id="PF05662">
    <property type="entry name" value="YadA_stalk"/>
    <property type="match status" value="2"/>
</dbReference>
<dbReference type="Proteomes" id="UP001221546">
    <property type="component" value="Chromosome"/>
</dbReference>
<evidence type="ECO:0000313" key="16">
    <source>
        <dbReference type="Proteomes" id="UP001221546"/>
    </source>
</evidence>
<dbReference type="InterPro" id="IPR005594">
    <property type="entry name" value="YadA_C"/>
</dbReference>
<evidence type="ECO:0000256" key="10">
    <source>
        <dbReference type="ARBA" id="ARBA00023237"/>
    </source>
</evidence>
<evidence type="ECO:0000256" key="12">
    <source>
        <dbReference type="SAM" id="SignalP"/>
    </source>
</evidence>
<evidence type="ECO:0000256" key="11">
    <source>
        <dbReference type="SAM" id="MobiDB-lite"/>
    </source>
</evidence>
<feature type="signal peptide" evidence="12">
    <location>
        <begin position="1"/>
        <end position="25"/>
    </location>
</feature>
<evidence type="ECO:0000313" key="15">
    <source>
        <dbReference type="EMBL" id="WFU66849.1"/>
    </source>
</evidence>
<evidence type="ECO:0000259" key="14">
    <source>
        <dbReference type="Pfam" id="PF05662"/>
    </source>
</evidence>
<evidence type="ECO:0000256" key="5">
    <source>
        <dbReference type="ARBA" id="ARBA00022452"/>
    </source>
</evidence>
<feature type="compositionally biased region" description="Pro residues" evidence="11">
    <location>
        <begin position="68"/>
        <end position="98"/>
    </location>
</feature>
<dbReference type="Gene3D" id="3.30.1300.30">
    <property type="entry name" value="GSPII I/J protein-like"/>
    <property type="match status" value="1"/>
</dbReference>
<evidence type="ECO:0000256" key="7">
    <source>
        <dbReference type="ARBA" id="ARBA00022729"/>
    </source>
</evidence>
<evidence type="ECO:0000256" key="9">
    <source>
        <dbReference type="ARBA" id="ARBA00023136"/>
    </source>
</evidence>
<accession>A0ABY8JMI8</accession>
<dbReference type="InterPro" id="IPR008635">
    <property type="entry name" value="Coiled_stalk_dom"/>
</dbReference>
<feature type="domain" description="Trimeric autotransporter adhesin YadA-like stalk" evidence="14">
    <location>
        <begin position="207"/>
        <end position="247"/>
    </location>
</feature>
<dbReference type="SUPFAM" id="SSF54523">
    <property type="entry name" value="Pili subunits"/>
    <property type="match status" value="1"/>
</dbReference>
<dbReference type="Gene3D" id="1.20.5.170">
    <property type="match status" value="1"/>
</dbReference>
<feature type="chain" id="PRO_5047430871" evidence="12">
    <location>
        <begin position="26"/>
        <end position="422"/>
    </location>
</feature>
<comment type="subcellular location">
    <subcellularLocation>
        <location evidence="2">Cell outer membrane</location>
    </subcellularLocation>
    <subcellularLocation>
        <location evidence="1">Cell surface</location>
    </subcellularLocation>
</comment>
<evidence type="ECO:0000256" key="3">
    <source>
        <dbReference type="ARBA" id="ARBA00005848"/>
    </source>
</evidence>
<dbReference type="Pfam" id="PF03895">
    <property type="entry name" value="YadA_anchor"/>
    <property type="match status" value="1"/>
</dbReference>
<dbReference type="RefSeq" id="WP_310885787.1">
    <property type="nucleotide sequence ID" value="NZ_CP121646.1"/>
</dbReference>
<protein>
    <submittedName>
        <fullName evidence="15">YadA-like family protein</fullName>
    </submittedName>
</protein>
<dbReference type="InterPro" id="IPR045584">
    <property type="entry name" value="Pilin-like"/>
</dbReference>
<sequence>MLRPVLGSALFLSGVAIWLSAPAMAQVQHGMVTPAVQKFRPPGGCTDQLRQQWKAMGGELDCAEQKPVPVPAPPATAQPVPAPQPVSTPQPVIQPPSPKDIVTSNNDNLGRSTASTFGGGAIFDPTTRQVTHFSTLVNGMPSTNVGGALEAIEQQIATMSSSMINDIGSGAVGLVRQTDPTAAVTIAAKTGGKLVDLTGSDGRRTLTGITNGIVSAQSSDALTGQQLYRSADSVATWLGGGSHVNSDGTVSQPSYTILGSTYHDVASALNAAAVNSIRYDVAADGHRLNSVTLQGGSPGAVALHNVAAGIAANDATNLKQLNDGLAALGTEDRMYTDRKVAAVDRRARAAGSAAMAAAGLAFSDEAKGDRSVAIAVGAFRDSVSLAGGLAYRASDAVRLKASVSYTPDTGDVGASGSIGVRF</sequence>
<keyword evidence="16" id="KW-1185">Reference proteome</keyword>
<keyword evidence="4" id="KW-0813">Transport</keyword>